<feature type="chain" id="PRO_5019507607" evidence="2">
    <location>
        <begin position="20"/>
        <end position="406"/>
    </location>
</feature>
<dbReference type="EMBL" id="QCYY01000951">
    <property type="protein sequence ID" value="ROT81590.1"/>
    <property type="molecule type" value="Genomic_DNA"/>
</dbReference>
<keyword evidence="4" id="KW-1185">Reference proteome</keyword>
<gene>
    <name evidence="3" type="ORF">C7M84_025263</name>
</gene>
<dbReference type="Proteomes" id="UP000283509">
    <property type="component" value="Unassembled WGS sequence"/>
</dbReference>
<name>A0A423TYR9_PENVA</name>
<evidence type="ECO:0000256" key="2">
    <source>
        <dbReference type="SAM" id="SignalP"/>
    </source>
</evidence>
<feature type="compositionally biased region" description="Pro residues" evidence="1">
    <location>
        <begin position="168"/>
        <end position="181"/>
    </location>
</feature>
<organism evidence="3 4">
    <name type="scientific">Penaeus vannamei</name>
    <name type="common">Whiteleg shrimp</name>
    <name type="synonym">Litopenaeus vannamei</name>
    <dbReference type="NCBI Taxonomy" id="6689"/>
    <lineage>
        <taxon>Eukaryota</taxon>
        <taxon>Metazoa</taxon>
        <taxon>Ecdysozoa</taxon>
        <taxon>Arthropoda</taxon>
        <taxon>Crustacea</taxon>
        <taxon>Multicrustacea</taxon>
        <taxon>Malacostraca</taxon>
        <taxon>Eumalacostraca</taxon>
        <taxon>Eucarida</taxon>
        <taxon>Decapoda</taxon>
        <taxon>Dendrobranchiata</taxon>
        <taxon>Penaeoidea</taxon>
        <taxon>Penaeidae</taxon>
        <taxon>Penaeus</taxon>
    </lineage>
</organism>
<accession>A0A423TYR9</accession>
<sequence>MAAAVVYIWLGAASTLAPSGRPQGPTSVVAPSRSVAPLHAWRQPPPRPQGSARASRTRLAAHDEAPPPPPTRRPSPPPTTAAPPTTPAPRQGMLAPFHSWQCGKPTKAPQRPATTPDPFPAGGLLDAEPANDPAQAGILDPDASFRAPDSIFFLCQKPKRRQSAPTARPRPAPTTPTPPAEEPAASFLAPETQKDPPGGRGDFPDAQAAPAPAPPPKSDKCSHPFHAWQCRPAPGRSRSQGALPSIQNLPLEAHGGKDAPRGRGDSFGVGFRGPTPAPKGQSTSSNFKVFNREKPASGLARTNSPFNFGAASAPSAVYAPFNRVADHHFVGQGSPRGQSSGLASFAPLSDDRRAAPPRLLPIVPSGGLLTFVRGGALVASGSSPSRLTLALPGGHARLLHTGHARS</sequence>
<dbReference type="AlphaFoldDB" id="A0A423TYR9"/>
<feature type="signal peptide" evidence="2">
    <location>
        <begin position="1"/>
        <end position="19"/>
    </location>
</feature>
<reference evidence="3 4" key="2">
    <citation type="submission" date="2019-01" db="EMBL/GenBank/DDBJ databases">
        <title>The decoding of complex shrimp genome reveals the adaptation for benthos swimmer, frequently molting mechanism and breeding impact on genome.</title>
        <authorList>
            <person name="Sun Y."/>
            <person name="Gao Y."/>
            <person name="Yu Y."/>
        </authorList>
    </citation>
    <scope>NUCLEOTIDE SEQUENCE [LARGE SCALE GENOMIC DNA]</scope>
    <source>
        <tissue evidence="3">Muscle</tissue>
    </source>
</reference>
<protein>
    <submittedName>
        <fullName evidence="3">Uncharacterized protein</fullName>
    </submittedName>
</protein>
<proteinExistence type="predicted"/>
<feature type="compositionally biased region" description="Pro residues" evidence="1">
    <location>
        <begin position="66"/>
        <end position="87"/>
    </location>
</feature>
<keyword evidence="2" id="KW-0732">Signal</keyword>
<evidence type="ECO:0000256" key="1">
    <source>
        <dbReference type="SAM" id="MobiDB-lite"/>
    </source>
</evidence>
<feature type="compositionally biased region" description="Polar residues" evidence="1">
    <location>
        <begin position="237"/>
        <end position="248"/>
    </location>
</feature>
<feature type="compositionally biased region" description="Basic and acidic residues" evidence="1">
    <location>
        <begin position="254"/>
        <end position="264"/>
    </location>
</feature>
<comment type="caution">
    <text evidence="3">The sequence shown here is derived from an EMBL/GenBank/DDBJ whole genome shotgun (WGS) entry which is preliminary data.</text>
</comment>
<feature type="region of interest" description="Disordered" evidence="1">
    <location>
        <begin position="13"/>
        <end position="285"/>
    </location>
</feature>
<evidence type="ECO:0000313" key="3">
    <source>
        <dbReference type="EMBL" id="ROT81590.1"/>
    </source>
</evidence>
<reference evidence="3 4" key="1">
    <citation type="submission" date="2018-04" db="EMBL/GenBank/DDBJ databases">
        <authorList>
            <person name="Zhang X."/>
            <person name="Yuan J."/>
            <person name="Li F."/>
            <person name="Xiang J."/>
        </authorList>
    </citation>
    <scope>NUCLEOTIDE SEQUENCE [LARGE SCALE GENOMIC DNA]</scope>
    <source>
        <tissue evidence="3">Muscle</tissue>
    </source>
</reference>
<evidence type="ECO:0000313" key="4">
    <source>
        <dbReference type="Proteomes" id="UP000283509"/>
    </source>
</evidence>
<dbReference type="OrthoDB" id="6381741at2759"/>